<accession>A0A9W8XQU8</accession>
<organism evidence="2 3">
    <name type="scientific">Didymosphaeria variabile</name>
    <dbReference type="NCBI Taxonomy" id="1932322"/>
    <lineage>
        <taxon>Eukaryota</taxon>
        <taxon>Fungi</taxon>
        <taxon>Dikarya</taxon>
        <taxon>Ascomycota</taxon>
        <taxon>Pezizomycotina</taxon>
        <taxon>Dothideomycetes</taxon>
        <taxon>Pleosporomycetidae</taxon>
        <taxon>Pleosporales</taxon>
        <taxon>Massarineae</taxon>
        <taxon>Didymosphaeriaceae</taxon>
        <taxon>Didymosphaeria</taxon>
    </lineage>
</organism>
<dbReference type="PANTHER" id="PTHR42085:SF2">
    <property type="entry name" value="F-BOX DOMAIN-CONTAINING PROTEIN"/>
    <property type="match status" value="1"/>
</dbReference>
<keyword evidence="3" id="KW-1185">Reference proteome</keyword>
<gene>
    <name evidence="2" type="ORF">N0V89_001756</name>
</gene>
<dbReference type="GeneID" id="80905286"/>
<sequence length="355" mass="41268">MGSSATKVSGPEQRPAEQEQRVKTDETQAIADQIASVSQGRLKSTDVEDMQDNAAPFRFFDLPAELRCLVYDELLVVGKVYYKDTGYLEAQNTVRFEDKKYFREPYLAILRTCKTVHAEAEKVYLSKNLFVLPLRWQLYSPFVCCENKLNSRSLFSRRGLSYVRNLSIAVDSAKTLDNENESMSYDAYGWRNADHHDYDTMTQTQRFEVTHNKMIAEMYGDGIATSCELLKLQRSSSNLSVQYVEMDWTNAYCRFGCCRPLRAFPYTWICYLTPTVIYNIGTRSLHEEEAIEQCICYNLEAEAEELDEWGCNDIDQSALDKCVIFFVGSQPVDYWNQWKYETEQRKVDFQHSPRH</sequence>
<protein>
    <submittedName>
        <fullName evidence="2">Uncharacterized protein</fullName>
    </submittedName>
</protein>
<dbReference type="PANTHER" id="PTHR42085">
    <property type="entry name" value="F-BOX DOMAIN-CONTAINING PROTEIN"/>
    <property type="match status" value="1"/>
</dbReference>
<evidence type="ECO:0000256" key="1">
    <source>
        <dbReference type="SAM" id="MobiDB-lite"/>
    </source>
</evidence>
<evidence type="ECO:0000313" key="2">
    <source>
        <dbReference type="EMBL" id="KAJ4357181.1"/>
    </source>
</evidence>
<dbReference type="EMBL" id="JAPEUX010000002">
    <property type="protein sequence ID" value="KAJ4357181.1"/>
    <property type="molecule type" value="Genomic_DNA"/>
</dbReference>
<comment type="caution">
    <text evidence="2">The sequence shown here is derived from an EMBL/GenBank/DDBJ whole genome shotgun (WGS) entry which is preliminary data.</text>
</comment>
<dbReference type="Proteomes" id="UP001140513">
    <property type="component" value="Unassembled WGS sequence"/>
</dbReference>
<proteinExistence type="predicted"/>
<dbReference type="InterPro" id="IPR038883">
    <property type="entry name" value="AN11006-like"/>
</dbReference>
<reference evidence="2" key="1">
    <citation type="submission" date="2022-10" db="EMBL/GenBank/DDBJ databases">
        <title>Tapping the CABI collections for fungal endophytes: first genome assemblies for Collariella, Neodidymelliopsis, Ascochyta clinopodiicola, Didymella pomorum, Didymosphaeria variabile, Neocosmospora piperis and Neocucurbitaria cava.</title>
        <authorList>
            <person name="Hill R."/>
        </authorList>
    </citation>
    <scope>NUCLEOTIDE SEQUENCE</scope>
    <source>
        <strain evidence="2">IMI 356815</strain>
    </source>
</reference>
<feature type="region of interest" description="Disordered" evidence="1">
    <location>
        <begin position="1"/>
        <end position="26"/>
    </location>
</feature>
<name>A0A9W8XQU8_9PLEO</name>
<dbReference type="OrthoDB" id="62952at2759"/>
<dbReference type="AlphaFoldDB" id="A0A9W8XQU8"/>
<evidence type="ECO:0000313" key="3">
    <source>
        <dbReference type="Proteomes" id="UP001140513"/>
    </source>
</evidence>
<feature type="compositionally biased region" description="Basic and acidic residues" evidence="1">
    <location>
        <begin position="14"/>
        <end position="26"/>
    </location>
</feature>
<dbReference type="RefSeq" id="XP_056074040.1">
    <property type="nucleotide sequence ID" value="XM_056210567.1"/>
</dbReference>